<sequence length="177" mass="19112">MKRCTDISEAKEIWKNCTTWKSVTSDDPSGERGIISGPGPALLPILSPREISPFGGPRRFRYARIQSGPPSSGSSHSANCVSSANVTTSRGPGVRSVFTVIDIFMVAWKYQTGSPMHCAELFPSKIDTVSVRRPTNQTRGAGQFSSNTGFHGEFNARLFGQMPAQTPPARLTVSCGF</sequence>
<dbReference type="EMBL" id="BGZK01000233">
    <property type="protein sequence ID" value="GBP30419.1"/>
    <property type="molecule type" value="Genomic_DNA"/>
</dbReference>
<evidence type="ECO:0000256" key="1">
    <source>
        <dbReference type="SAM" id="MobiDB-lite"/>
    </source>
</evidence>
<reference evidence="2 3" key="1">
    <citation type="journal article" date="2019" name="Commun. Biol.">
        <title>The bagworm genome reveals a unique fibroin gene that provides high tensile strength.</title>
        <authorList>
            <person name="Kono N."/>
            <person name="Nakamura H."/>
            <person name="Ohtoshi R."/>
            <person name="Tomita M."/>
            <person name="Numata K."/>
            <person name="Arakawa K."/>
        </authorList>
    </citation>
    <scope>NUCLEOTIDE SEQUENCE [LARGE SCALE GENOMIC DNA]</scope>
</reference>
<comment type="caution">
    <text evidence="2">The sequence shown here is derived from an EMBL/GenBank/DDBJ whole genome shotgun (WGS) entry which is preliminary data.</text>
</comment>
<organism evidence="2 3">
    <name type="scientific">Eumeta variegata</name>
    <name type="common">Bagworm moth</name>
    <name type="synonym">Eumeta japonica</name>
    <dbReference type="NCBI Taxonomy" id="151549"/>
    <lineage>
        <taxon>Eukaryota</taxon>
        <taxon>Metazoa</taxon>
        <taxon>Ecdysozoa</taxon>
        <taxon>Arthropoda</taxon>
        <taxon>Hexapoda</taxon>
        <taxon>Insecta</taxon>
        <taxon>Pterygota</taxon>
        <taxon>Neoptera</taxon>
        <taxon>Endopterygota</taxon>
        <taxon>Lepidoptera</taxon>
        <taxon>Glossata</taxon>
        <taxon>Ditrysia</taxon>
        <taxon>Tineoidea</taxon>
        <taxon>Psychidae</taxon>
        <taxon>Oiketicinae</taxon>
        <taxon>Eumeta</taxon>
    </lineage>
</organism>
<evidence type="ECO:0000313" key="3">
    <source>
        <dbReference type="Proteomes" id="UP000299102"/>
    </source>
</evidence>
<proteinExistence type="predicted"/>
<feature type="compositionally biased region" description="Polar residues" evidence="1">
    <location>
        <begin position="78"/>
        <end position="90"/>
    </location>
</feature>
<keyword evidence="3" id="KW-1185">Reference proteome</keyword>
<protein>
    <submittedName>
        <fullName evidence="2">Uncharacterized protein</fullName>
    </submittedName>
</protein>
<dbReference type="AlphaFoldDB" id="A0A4C1UVV6"/>
<gene>
    <name evidence="2" type="ORF">EVAR_20869_1</name>
</gene>
<feature type="region of interest" description="Disordered" evidence="1">
    <location>
        <begin position="62"/>
        <end position="90"/>
    </location>
</feature>
<name>A0A4C1UVV6_EUMVA</name>
<evidence type="ECO:0000313" key="2">
    <source>
        <dbReference type="EMBL" id="GBP30419.1"/>
    </source>
</evidence>
<dbReference type="Proteomes" id="UP000299102">
    <property type="component" value="Unassembled WGS sequence"/>
</dbReference>
<feature type="compositionally biased region" description="Low complexity" evidence="1">
    <location>
        <begin position="67"/>
        <end position="77"/>
    </location>
</feature>
<accession>A0A4C1UVV6</accession>